<organism evidence="2 3">
    <name type="scientific">Streptantibioticus cattleyicolor (strain ATCC 35852 / DSM 46488 / JCM 4925 / NBRC 14057 / NRRL 8057)</name>
    <name type="common">Streptomyces cattleya</name>
    <dbReference type="NCBI Taxonomy" id="1003195"/>
    <lineage>
        <taxon>Bacteria</taxon>
        <taxon>Bacillati</taxon>
        <taxon>Actinomycetota</taxon>
        <taxon>Actinomycetes</taxon>
        <taxon>Kitasatosporales</taxon>
        <taxon>Streptomycetaceae</taxon>
        <taxon>Streptantibioticus</taxon>
    </lineage>
</organism>
<name>G8X439_STREN</name>
<feature type="region of interest" description="Disordered" evidence="1">
    <location>
        <begin position="1"/>
        <end position="37"/>
    </location>
</feature>
<dbReference type="PATRIC" id="fig|1003195.29.peg.5645"/>
<sequence length="37" mass="4005">MPQVVTMAEGPPPRPGTPWANRPDTHPRSWCPDGPAP</sequence>
<evidence type="ECO:0000256" key="1">
    <source>
        <dbReference type="SAM" id="MobiDB-lite"/>
    </source>
</evidence>
<reference evidence="3" key="1">
    <citation type="submission" date="2011-12" db="EMBL/GenBank/DDBJ databases">
        <title>Complete genome sequence of Streptomyces cattleya strain DSM 46488.</title>
        <authorList>
            <person name="Ou H.-Y."/>
            <person name="Li P."/>
            <person name="Zhao C."/>
            <person name="O'Hagan D."/>
            <person name="Deng Z."/>
        </authorList>
    </citation>
    <scope>NUCLEOTIDE SEQUENCE [LARGE SCALE GENOMIC DNA]</scope>
    <source>
        <strain evidence="3">ATCC 35852 / DSM 46488 / JCM 4925 / NBRC 14057 / NRRL 8057</strain>
    </source>
</reference>
<dbReference type="AlphaFoldDB" id="G8X439"/>
<evidence type="ECO:0000313" key="2">
    <source>
        <dbReference type="EMBL" id="AEW98034.1"/>
    </source>
</evidence>
<dbReference type="STRING" id="1003195.SCATT_56630"/>
<proteinExistence type="predicted"/>
<dbReference type="HOGENOM" id="CLU_3349022_0_0_11"/>
<accession>G8X439</accession>
<dbReference type="KEGG" id="scy:SCATT_56630"/>
<keyword evidence="3" id="KW-1185">Reference proteome</keyword>
<gene>
    <name evidence="2" type="ordered locus">SCATT_56630</name>
</gene>
<protein>
    <submittedName>
        <fullName evidence="2">Uncharacterized protein</fullName>
    </submittedName>
</protein>
<evidence type="ECO:0000313" key="3">
    <source>
        <dbReference type="Proteomes" id="UP000007842"/>
    </source>
</evidence>
<dbReference type="Proteomes" id="UP000007842">
    <property type="component" value="Chromosome"/>
</dbReference>
<dbReference type="EMBL" id="CP003219">
    <property type="protein sequence ID" value="AEW98034.1"/>
    <property type="molecule type" value="Genomic_DNA"/>
</dbReference>